<dbReference type="PROSITE" id="PS00123">
    <property type="entry name" value="ALKALINE_PHOSPHATASE"/>
    <property type="match status" value="1"/>
</dbReference>
<dbReference type="PANTHER" id="PTHR11596:SF5">
    <property type="entry name" value="ALKALINE PHOSPHATASE"/>
    <property type="match status" value="1"/>
</dbReference>
<keyword evidence="11" id="KW-0812">Transmembrane</keyword>
<feature type="active site" description="Phosphoserine intermediate" evidence="7">
    <location>
        <position position="113"/>
    </location>
</feature>
<dbReference type="GO" id="GO:0004035">
    <property type="term" value="F:alkaline phosphatase activity"/>
    <property type="evidence" value="ECO:0007669"/>
    <property type="project" value="UniProtKB-EC"/>
</dbReference>
<comment type="cofactor">
    <cofactor evidence="8">
        <name>Zn(2+)</name>
        <dbReference type="ChEBI" id="CHEBI:29105"/>
    </cofactor>
    <text evidence="8">Binds 2 Zn(2+) ions.</text>
</comment>
<dbReference type="InterPro" id="IPR001952">
    <property type="entry name" value="Alkaline_phosphatase"/>
</dbReference>
<keyword evidence="6 8" id="KW-0460">Magnesium</keyword>
<feature type="binding site" evidence="8">
    <location>
        <position position="365"/>
    </location>
    <ligand>
        <name>Zn(2+)</name>
        <dbReference type="ChEBI" id="CHEBI:29105"/>
        <label>2</label>
    </ligand>
</feature>
<evidence type="ECO:0000256" key="4">
    <source>
        <dbReference type="ARBA" id="ARBA00022801"/>
    </source>
</evidence>
<dbReference type="InterPro" id="IPR017850">
    <property type="entry name" value="Alkaline_phosphatase_core_sf"/>
</dbReference>
<dbReference type="InterPro" id="IPR018299">
    <property type="entry name" value="Alkaline_phosphatase_AS"/>
</dbReference>
<feature type="compositionally biased region" description="Acidic residues" evidence="10">
    <location>
        <begin position="479"/>
        <end position="499"/>
    </location>
</feature>
<protein>
    <submittedName>
        <fullName evidence="12">Alkaline phosphatase</fullName>
        <ecNumber evidence="12">3.1.3.1</ecNumber>
    </submittedName>
</protein>
<dbReference type="SUPFAM" id="SSF53649">
    <property type="entry name" value="Alkaline phosphatase-like"/>
    <property type="match status" value="1"/>
</dbReference>
<feature type="binding site" evidence="8">
    <location>
        <position position="324"/>
    </location>
    <ligand>
        <name>Zn(2+)</name>
        <dbReference type="ChEBI" id="CHEBI:29105"/>
        <label>2</label>
    </ligand>
</feature>
<comment type="cofactor">
    <cofactor evidence="8">
        <name>Mg(2+)</name>
        <dbReference type="ChEBI" id="CHEBI:18420"/>
    </cofactor>
    <text evidence="8">Binds 1 Mg(2+) ion.</text>
</comment>
<feature type="binding site" evidence="8">
    <location>
        <position position="166"/>
    </location>
    <ligand>
        <name>Mg(2+)</name>
        <dbReference type="ChEBI" id="CHEBI:18420"/>
    </ligand>
</feature>
<evidence type="ECO:0000256" key="11">
    <source>
        <dbReference type="SAM" id="Phobius"/>
    </source>
</evidence>
<proteinExistence type="inferred from homology"/>
<evidence type="ECO:0000256" key="9">
    <source>
        <dbReference type="RuleBase" id="RU003946"/>
    </source>
</evidence>
<keyword evidence="4 12" id="KW-0378">Hydrolase</keyword>
<keyword evidence="3 8" id="KW-0479">Metal-binding</keyword>
<reference evidence="12" key="2">
    <citation type="submission" date="2021-04" db="EMBL/GenBank/DDBJ databases">
        <authorList>
            <person name="Gilroy R."/>
        </authorList>
    </citation>
    <scope>NUCLEOTIDE SEQUENCE</scope>
    <source>
        <strain evidence="12">ChiGjej4B4-7305</strain>
    </source>
</reference>
<feature type="transmembrane region" description="Helical" evidence="11">
    <location>
        <begin position="545"/>
        <end position="565"/>
    </location>
</feature>
<sequence length="573" mass="59926">MAALPASAAPVGPDDARTNVILLIADGMGYNHIDVANLFTDGQASYQDQNANPNLAAHGSDSVAVQDYQSFDAQLSMETGYVYSQPYAEIDPWKSPWHTTRAHPNVDLNVTDSAAAATAMSTGVRTKGGYLGLDDDEEPLVDMVDVASAEGLATGVVTSARFWSDTPAGCAVHTDDDDTDGIIAQLLGHEDLDVVMGGGHPEFTNNGEPKSPYYRYVQEDLWNALNGGPTVEELADWTLVDDRPGFQALATGETPRRVFGLAPTDGALFHDRPGDRATPFAAPMAENIPHLSEMARGTLNVLANASDEGFFAMIEQATVDSAGHAGELGRTIENMVAFHETVDAVIEWVETESSWAETTVIVTADHETGNLQGAGTVDSGDFQPITGSAGALPAAEFTDFTDGEPGEENPHYHTHQLVPLFAQGPAAAGLVAAATSSDPVRGDYLQNTDIAEVLHAELRSANPEPEPEPEPTPNPDPEPTGDPEPTAEPEPTADPDPEPTDGATEQDGSDDQDSTPDAPGPDDSPDMGATPADGGALADTGASGLGILAAVAGALLLTGGIALSIRRHRARAR</sequence>
<keyword evidence="5 8" id="KW-0862">Zinc</keyword>
<gene>
    <name evidence="12" type="ORF">H9815_20200</name>
</gene>
<comment type="caution">
    <text evidence="12">The sequence shown here is derived from an EMBL/GenBank/DDBJ whole genome shotgun (WGS) entry which is preliminary data.</text>
</comment>
<reference evidence="12" key="1">
    <citation type="journal article" date="2021" name="PeerJ">
        <title>Extensive microbial diversity within the chicken gut microbiome revealed by metagenomics and culture.</title>
        <authorList>
            <person name="Gilroy R."/>
            <person name="Ravi A."/>
            <person name="Getino M."/>
            <person name="Pursley I."/>
            <person name="Horton D.L."/>
            <person name="Alikhan N.F."/>
            <person name="Baker D."/>
            <person name="Gharbi K."/>
            <person name="Hall N."/>
            <person name="Watson M."/>
            <person name="Adriaenssens E.M."/>
            <person name="Foster-Nyarko E."/>
            <person name="Jarju S."/>
            <person name="Secka A."/>
            <person name="Antonio M."/>
            <person name="Oren A."/>
            <person name="Chaudhuri R.R."/>
            <person name="La Ragione R."/>
            <person name="Hildebrand F."/>
            <person name="Pallen M.J."/>
        </authorList>
    </citation>
    <scope>NUCLEOTIDE SEQUENCE</scope>
    <source>
        <strain evidence="12">ChiGjej4B4-7305</strain>
    </source>
</reference>
<accession>A0A9D2J5T1</accession>
<evidence type="ECO:0000256" key="3">
    <source>
        <dbReference type="ARBA" id="ARBA00022723"/>
    </source>
</evidence>
<dbReference type="SMART" id="SM00098">
    <property type="entry name" value="alkPPc"/>
    <property type="match status" value="1"/>
</dbReference>
<keyword evidence="11" id="KW-1133">Transmembrane helix</keyword>
<evidence type="ECO:0000256" key="2">
    <source>
        <dbReference type="ARBA" id="ARBA00022553"/>
    </source>
</evidence>
<evidence type="ECO:0000313" key="12">
    <source>
        <dbReference type="EMBL" id="HIZ38105.1"/>
    </source>
</evidence>
<dbReference type="EC" id="3.1.3.1" evidence="12"/>
<keyword evidence="11" id="KW-0472">Membrane</keyword>
<keyword evidence="2" id="KW-0597">Phosphoprotein</keyword>
<organism evidence="12 13">
    <name type="scientific">Candidatus Ruania gallistercoris</name>
    <dbReference type="NCBI Taxonomy" id="2838746"/>
    <lineage>
        <taxon>Bacteria</taxon>
        <taxon>Bacillati</taxon>
        <taxon>Actinomycetota</taxon>
        <taxon>Actinomycetes</taxon>
        <taxon>Micrococcales</taxon>
        <taxon>Ruaniaceae</taxon>
        <taxon>Ruania</taxon>
    </lineage>
</organism>
<dbReference type="Gene3D" id="3.40.720.10">
    <property type="entry name" value="Alkaline Phosphatase, subunit A"/>
    <property type="match status" value="1"/>
</dbReference>
<dbReference type="PANTHER" id="PTHR11596">
    <property type="entry name" value="ALKALINE PHOSPHATASE"/>
    <property type="match status" value="1"/>
</dbReference>
<evidence type="ECO:0000256" key="8">
    <source>
        <dbReference type="PIRSR" id="PIRSR601952-2"/>
    </source>
</evidence>
<comment type="similarity">
    <text evidence="1 9">Belongs to the alkaline phosphatase family.</text>
</comment>
<dbReference type="GO" id="GO:0046872">
    <property type="term" value="F:metal ion binding"/>
    <property type="evidence" value="ECO:0007669"/>
    <property type="project" value="UniProtKB-KW"/>
</dbReference>
<evidence type="ECO:0000313" key="13">
    <source>
        <dbReference type="Proteomes" id="UP000824037"/>
    </source>
</evidence>
<feature type="binding site" evidence="8">
    <location>
        <position position="320"/>
    </location>
    <ligand>
        <name>Zn(2+)</name>
        <dbReference type="ChEBI" id="CHEBI:29105"/>
        <label>2</label>
    </ligand>
</feature>
<evidence type="ECO:0000256" key="6">
    <source>
        <dbReference type="ARBA" id="ARBA00022842"/>
    </source>
</evidence>
<feature type="binding site" evidence="8">
    <location>
        <position position="315"/>
    </location>
    <ligand>
        <name>Mg(2+)</name>
        <dbReference type="ChEBI" id="CHEBI:18420"/>
    </ligand>
</feature>
<feature type="region of interest" description="Disordered" evidence="10">
    <location>
        <begin position="460"/>
        <end position="541"/>
    </location>
</feature>
<dbReference type="Pfam" id="PF00245">
    <property type="entry name" value="Alk_phosphatase"/>
    <property type="match status" value="1"/>
</dbReference>
<evidence type="ECO:0000256" key="1">
    <source>
        <dbReference type="ARBA" id="ARBA00005984"/>
    </source>
</evidence>
<dbReference type="AlphaFoldDB" id="A0A9D2J5T1"/>
<feature type="binding site" evidence="8">
    <location>
        <position position="366"/>
    </location>
    <ligand>
        <name>Zn(2+)</name>
        <dbReference type="ChEBI" id="CHEBI:29105"/>
        <label>2</label>
    </ligand>
</feature>
<evidence type="ECO:0000256" key="7">
    <source>
        <dbReference type="PIRSR" id="PIRSR601952-1"/>
    </source>
</evidence>
<dbReference type="Proteomes" id="UP000824037">
    <property type="component" value="Unassembled WGS sequence"/>
</dbReference>
<evidence type="ECO:0000256" key="5">
    <source>
        <dbReference type="ARBA" id="ARBA00022833"/>
    </source>
</evidence>
<dbReference type="PRINTS" id="PR00113">
    <property type="entry name" value="ALKPHPHTASE"/>
</dbReference>
<dbReference type="EMBL" id="DXBY01000343">
    <property type="protein sequence ID" value="HIZ38105.1"/>
    <property type="molecule type" value="Genomic_DNA"/>
</dbReference>
<evidence type="ECO:0000256" key="10">
    <source>
        <dbReference type="SAM" id="MobiDB-lite"/>
    </source>
</evidence>
<name>A0A9D2J5T1_9MICO</name>